<organism evidence="2 3">
    <name type="scientific">Dactylosporangium sucinum</name>
    <dbReference type="NCBI Taxonomy" id="1424081"/>
    <lineage>
        <taxon>Bacteria</taxon>
        <taxon>Bacillati</taxon>
        <taxon>Actinomycetota</taxon>
        <taxon>Actinomycetes</taxon>
        <taxon>Micromonosporales</taxon>
        <taxon>Micromonosporaceae</taxon>
        <taxon>Dactylosporangium</taxon>
    </lineage>
</organism>
<reference evidence="2" key="1">
    <citation type="journal article" date="2014" name="Int. J. Syst. Evol. Microbiol.">
        <title>Complete genome sequence of Corynebacterium casei LMG S-19264T (=DSM 44701T), isolated from a smear-ripened cheese.</title>
        <authorList>
            <consortium name="US DOE Joint Genome Institute (JGI-PGF)"/>
            <person name="Walter F."/>
            <person name="Albersmeier A."/>
            <person name="Kalinowski J."/>
            <person name="Ruckert C."/>
        </authorList>
    </citation>
    <scope>NUCLEOTIDE SEQUENCE</scope>
    <source>
        <strain evidence="2">JCM 19831</strain>
    </source>
</reference>
<dbReference type="AlphaFoldDB" id="A0A917UGT9"/>
<sequence>MDKSRASAVAALIVTGFAVVYAGGLAAAGWEPSLGWLLQAIIHLGELSAVAALAFSAAAGRGPAARMGLAAAIAGQLAIAAAEVLWPHLPDLGDVLFAVAPILTGAGLITTGVAVARAGAWAGPARFLPLALGVYTILVLIPVMIGSGGPPAPLALWIIAVWDVLWCALGATVLGRTRAAAATDPASARVTVR</sequence>
<keyword evidence="1" id="KW-0472">Membrane</keyword>
<keyword evidence="1" id="KW-1133">Transmembrane helix</keyword>
<evidence type="ECO:0000256" key="1">
    <source>
        <dbReference type="SAM" id="Phobius"/>
    </source>
</evidence>
<protein>
    <submittedName>
        <fullName evidence="2">Uncharacterized protein</fullName>
    </submittedName>
</protein>
<feature type="transmembrane region" description="Helical" evidence="1">
    <location>
        <begin position="95"/>
        <end position="115"/>
    </location>
</feature>
<accession>A0A917UGT9</accession>
<name>A0A917UGT9_9ACTN</name>
<dbReference type="Proteomes" id="UP000642070">
    <property type="component" value="Unassembled WGS sequence"/>
</dbReference>
<feature type="transmembrane region" description="Helical" evidence="1">
    <location>
        <begin position="67"/>
        <end position="89"/>
    </location>
</feature>
<dbReference type="RefSeq" id="WP_190258070.1">
    <property type="nucleotide sequence ID" value="NZ_BMPI01000130.1"/>
</dbReference>
<feature type="transmembrane region" description="Helical" evidence="1">
    <location>
        <begin position="127"/>
        <end position="148"/>
    </location>
</feature>
<feature type="transmembrane region" description="Helical" evidence="1">
    <location>
        <begin position="36"/>
        <end position="55"/>
    </location>
</feature>
<reference evidence="2" key="2">
    <citation type="submission" date="2020-09" db="EMBL/GenBank/DDBJ databases">
        <authorList>
            <person name="Sun Q."/>
            <person name="Ohkuma M."/>
        </authorList>
    </citation>
    <scope>NUCLEOTIDE SEQUENCE</scope>
    <source>
        <strain evidence="2">JCM 19831</strain>
    </source>
</reference>
<proteinExistence type="predicted"/>
<gene>
    <name evidence="2" type="ORF">GCM10007977_109430</name>
</gene>
<evidence type="ECO:0000313" key="3">
    <source>
        <dbReference type="Proteomes" id="UP000642070"/>
    </source>
</evidence>
<evidence type="ECO:0000313" key="2">
    <source>
        <dbReference type="EMBL" id="GGM89531.1"/>
    </source>
</evidence>
<keyword evidence="3" id="KW-1185">Reference proteome</keyword>
<dbReference type="EMBL" id="BMPI01000130">
    <property type="protein sequence ID" value="GGM89531.1"/>
    <property type="molecule type" value="Genomic_DNA"/>
</dbReference>
<comment type="caution">
    <text evidence="2">The sequence shown here is derived from an EMBL/GenBank/DDBJ whole genome shotgun (WGS) entry which is preliminary data.</text>
</comment>
<keyword evidence="1" id="KW-0812">Transmembrane</keyword>
<feature type="transmembrane region" description="Helical" evidence="1">
    <location>
        <begin position="7"/>
        <end position="30"/>
    </location>
</feature>
<feature type="transmembrane region" description="Helical" evidence="1">
    <location>
        <begin position="154"/>
        <end position="174"/>
    </location>
</feature>